<evidence type="ECO:0000313" key="1">
    <source>
        <dbReference type="EMBL" id="KAF1842306.1"/>
    </source>
</evidence>
<proteinExistence type="predicted"/>
<dbReference type="OrthoDB" id="196847at2759"/>
<protein>
    <recommendedName>
        <fullName evidence="3">N-acetyltransferase domain-containing protein</fullName>
    </recommendedName>
</protein>
<dbReference type="Gene3D" id="3.40.630.30">
    <property type="match status" value="1"/>
</dbReference>
<organism evidence="1 2">
    <name type="scientific">Cucurbitaria berberidis CBS 394.84</name>
    <dbReference type="NCBI Taxonomy" id="1168544"/>
    <lineage>
        <taxon>Eukaryota</taxon>
        <taxon>Fungi</taxon>
        <taxon>Dikarya</taxon>
        <taxon>Ascomycota</taxon>
        <taxon>Pezizomycotina</taxon>
        <taxon>Dothideomycetes</taxon>
        <taxon>Pleosporomycetidae</taxon>
        <taxon>Pleosporales</taxon>
        <taxon>Pleosporineae</taxon>
        <taxon>Cucurbitariaceae</taxon>
        <taxon>Cucurbitaria</taxon>
    </lineage>
</organism>
<dbReference type="Proteomes" id="UP000800039">
    <property type="component" value="Unassembled WGS sequence"/>
</dbReference>
<comment type="caution">
    <text evidence="1">The sequence shown here is derived from an EMBL/GenBank/DDBJ whole genome shotgun (WGS) entry which is preliminary data.</text>
</comment>
<evidence type="ECO:0008006" key="3">
    <source>
        <dbReference type="Google" id="ProtNLM"/>
    </source>
</evidence>
<sequence>MSQPKAEFIKVASGVAGFQTMPVEEDKRLPESAIRVELCDENDAEKIAEGLYACFPTAFWDRKEPLEMRPPEHSTRVKRMTKRILPSLSHPNMFWVKAVLASSGEMIGVAGWMGPGNPVIHNHFARSAVDFYGWREKMGWSDEDLDEIWSGVSEEQWNGKIAKDDALRREVVGDEPHW</sequence>
<gene>
    <name evidence="1" type="ORF">K460DRAFT_266970</name>
</gene>
<dbReference type="AlphaFoldDB" id="A0A9P4GBF6"/>
<dbReference type="EMBL" id="ML976618">
    <property type="protein sequence ID" value="KAF1842306.1"/>
    <property type="molecule type" value="Genomic_DNA"/>
</dbReference>
<name>A0A9P4GBF6_9PLEO</name>
<evidence type="ECO:0000313" key="2">
    <source>
        <dbReference type="Proteomes" id="UP000800039"/>
    </source>
</evidence>
<dbReference type="RefSeq" id="XP_040784869.1">
    <property type="nucleotide sequence ID" value="XM_040927516.1"/>
</dbReference>
<feature type="non-terminal residue" evidence="1">
    <location>
        <position position="178"/>
    </location>
</feature>
<keyword evidence="2" id="KW-1185">Reference proteome</keyword>
<accession>A0A9P4GBF6</accession>
<reference evidence="1" key="1">
    <citation type="submission" date="2020-01" db="EMBL/GenBank/DDBJ databases">
        <authorList>
            <consortium name="DOE Joint Genome Institute"/>
            <person name="Haridas S."/>
            <person name="Albert R."/>
            <person name="Binder M."/>
            <person name="Bloem J."/>
            <person name="Labutti K."/>
            <person name="Salamov A."/>
            <person name="Andreopoulos B."/>
            <person name="Baker S.E."/>
            <person name="Barry K."/>
            <person name="Bills G."/>
            <person name="Bluhm B.H."/>
            <person name="Cannon C."/>
            <person name="Castanera R."/>
            <person name="Culley D.E."/>
            <person name="Daum C."/>
            <person name="Ezra D."/>
            <person name="Gonzalez J.B."/>
            <person name="Henrissat B."/>
            <person name="Kuo A."/>
            <person name="Liang C."/>
            <person name="Lipzen A."/>
            <person name="Lutzoni F."/>
            <person name="Magnuson J."/>
            <person name="Mondo S."/>
            <person name="Nolan M."/>
            <person name="Ohm R."/>
            <person name="Pangilinan J."/>
            <person name="Park H.-J."/>
            <person name="Ramirez L."/>
            <person name="Alfaro M."/>
            <person name="Sun H."/>
            <person name="Tritt A."/>
            <person name="Yoshinaga Y."/>
            <person name="Zwiers L.-H."/>
            <person name="Turgeon B.G."/>
            <person name="Goodwin S.B."/>
            <person name="Spatafora J.W."/>
            <person name="Crous P.W."/>
            <person name="Grigoriev I.V."/>
        </authorList>
    </citation>
    <scope>NUCLEOTIDE SEQUENCE</scope>
    <source>
        <strain evidence="1">CBS 394.84</strain>
    </source>
</reference>
<dbReference type="GeneID" id="63844769"/>